<dbReference type="RefSeq" id="WP_088708510.1">
    <property type="nucleotide sequence ID" value="NZ_LSTO01000001.1"/>
</dbReference>
<gene>
    <name evidence="2" type="ORF">AYR66_21390</name>
</gene>
<proteinExistence type="predicted"/>
<dbReference type="GO" id="GO:0016787">
    <property type="term" value="F:hydrolase activity"/>
    <property type="evidence" value="ECO:0007669"/>
    <property type="project" value="UniProtKB-KW"/>
</dbReference>
<dbReference type="AlphaFoldDB" id="A0A254TG80"/>
<dbReference type="OrthoDB" id="9810066at2"/>
<accession>A0A254TG80</accession>
<evidence type="ECO:0000259" key="1">
    <source>
        <dbReference type="Pfam" id="PF01738"/>
    </source>
</evidence>
<dbReference type="Pfam" id="PF01738">
    <property type="entry name" value="DLH"/>
    <property type="match status" value="1"/>
</dbReference>
<protein>
    <submittedName>
        <fullName evidence="2">Hydrolase</fullName>
    </submittedName>
</protein>
<dbReference type="SUPFAM" id="SSF53474">
    <property type="entry name" value="alpha/beta-Hydrolases"/>
    <property type="match status" value="1"/>
</dbReference>
<name>A0A254TG80_9BURK</name>
<dbReference type="InterPro" id="IPR002925">
    <property type="entry name" value="Dienelactn_hydro"/>
</dbReference>
<keyword evidence="2" id="KW-0378">Hydrolase</keyword>
<sequence length="237" mass="25209">MASSLHTELVRVPCGPVHVEGMLEIPPDPVGVVLFAHGSGSSRLSPRNNYVAAALRQSRIGTLLMDLLTATEDDDERMRFDIDLLTRRLDAAVDWLRHSPSASALPLGLFGASTGAAAALRVAAKRPDDIGALVSRGGRPDMAGEQVLKAVITPTLLIVGGFDSAVIALNQTALAALDCEKRMEIIPEAGHLFEEAGKLAKVASLAAGWFIRHMSTPEEDVAAHVKNASQARPEKRL</sequence>
<organism evidence="2 3">
    <name type="scientific">Noviherbaspirillum denitrificans</name>
    <dbReference type="NCBI Taxonomy" id="1968433"/>
    <lineage>
        <taxon>Bacteria</taxon>
        <taxon>Pseudomonadati</taxon>
        <taxon>Pseudomonadota</taxon>
        <taxon>Betaproteobacteria</taxon>
        <taxon>Burkholderiales</taxon>
        <taxon>Oxalobacteraceae</taxon>
        <taxon>Noviherbaspirillum</taxon>
    </lineage>
</organism>
<feature type="domain" description="Dienelactone hydrolase" evidence="1">
    <location>
        <begin position="83"/>
        <end position="198"/>
    </location>
</feature>
<keyword evidence="3" id="KW-1185">Reference proteome</keyword>
<evidence type="ECO:0000313" key="3">
    <source>
        <dbReference type="Proteomes" id="UP000197535"/>
    </source>
</evidence>
<dbReference type="Gene3D" id="3.40.50.1820">
    <property type="entry name" value="alpha/beta hydrolase"/>
    <property type="match status" value="1"/>
</dbReference>
<dbReference type="EMBL" id="LSTO01000001">
    <property type="protein sequence ID" value="OWW21659.1"/>
    <property type="molecule type" value="Genomic_DNA"/>
</dbReference>
<dbReference type="Proteomes" id="UP000197535">
    <property type="component" value="Unassembled WGS sequence"/>
</dbReference>
<evidence type="ECO:0000313" key="2">
    <source>
        <dbReference type="EMBL" id="OWW21659.1"/>
    </source>
</evidence>
<comment type="caution">
    <text evidence="2">The sequence shown here is derived from an EMBL/GenBank/DDBJ whole genome shotgun (WGS) entry which is preliminary data.</text>
</comment>
<reference evidence="2 3" key="1">
    <citation type="submission" date="2016-02" db="EMBL/GenBank/DDBJ databases">
        <authorList>
            <person name="Wen L."/>
            <person name="He K."/>
            <person name="Yang H."/>
        </authorList>
    </citation>
    <scope>NUCLEOTIDE SEQUENCE [LARGE SCALE GENOMIC DNA]</scope>
    <source>
        <strain evidence="2 3">TSA40</strain>
    </source>
</reference>
<dbReference type="InterPro" id="IPR029058">
    <property type="entry name" value="AB_hydrolase_fold"/>
</dbReference>